<keyword evidence="3" id="KW-0804">Transcription</keyword>
<dbReference type="RefSeq" id="WP_386441332.1">
    <property type="nucleotide sequence ID" value="NZ_JBHSFH010000003.1"/>
</dbReference>
<dbReference type="PANTHER" id="PTHR24567">
    <property type="entry name" value="CRP FAMILY TRANSCRIPTIONAL REGULATORY PROTEIN"/>
    <property type="match status" value="1"/>
</dbReference>
<evidence type="ECO:0000256" key="2">
    <source>
        <dbReference type="ARBA" id="ARBA00023125"/>
    </source>
</evidence>
<dbReference type="Pfam" id="PF13545">
    <property type="entry name" value="HTH_Crp_2"/>
    <property type="match status" value="1"/>
</dbReference>
<dbReference type="InterPro" id="IPR036390">
    <property type="entry name" value="WH_DNA-bd_sf"/>
</dbReference>
<organism evidence="6 7">
    <name type="scientific">Streptomyces ovatisporus</name>
    <dbReference type="NCBI Taxonomy" id="1128682"/>
    <lineage>
        <taxon>Bacteria</taxon>
        <taxon>Bacillati</taxon>
        <taxon>Actinomycetota</taxon>
        <taxon>Actinomycetes</taxon>
        <taxon>Kitasatosporales</taxon>
        <taxon>Streptomycetaceae</taxon>
        <taxon>Streptomyces</taxon>
    </lineage>
</organism>
<dbReference type="PROSITE" id="PS50042">
    <property type="entry name" value="CNMP_BINDING_3"/>
    <property type="match status" value="1"/>
</dbReference>
<dbReference type="InterPro" id="IPR014710">
    <property type="entry name" value="RmlC-like_jellyroll"/>
</dbReference>
<gene>
    <name evidence="6" type="ORF">ACFPA8_02075</name>
</gene>
<dbReference type="Gene3D" id="1.10.10.10">
    <property type="entry name" value="Winged helix-like DNA-binding domain superfamily/Winged helix DNA-binding domain"/>
    <property type="match status" value="1"/>
</dbReference>
<evidence type="ECO:0000256" key="1">
    <source>
        <dbReference type="ARBA" id="ARBA00023015"/>
    </source>
</evidence>
<reference evidence="7" key="1">
    <citation type="journal article" date="2019" name="Int. J. Syst. Evol. Microbiol.">
        <title>The Global Catalogue of Microorganisms (GCM) 10K type strain sequencing project: providing services to taxonomists for standard genome sequencing and annotation.</title>
        <authorList>
            <consortium name="The Broad Institute Genomics Platform"/>
            <consortium name="The Broad Institute Genome Sequencing Center for Infectious Disease"/>
            <person name="Wu L."/>
            <person name="Ma J."/>
        </authorList>
    </citation>
    <scope>NUCLEOTIDE SEQUENCE [LARGE SCALE GENOMIC DNA]</scope>
    <source>
        <strain evidence="7">CGMCC 4.7357</strain>
    </source>
</reference>
<dbReference type="Gene3D" id="2.60.120.10">
    <property type="entry name" value="Jelly Rolls"/>
    <property type="match status" value="1"/>
</dbReference>
<evidence type="ECO:0000313" key="6">
    <source>
        <dbReference type="EMBL" id="MFC4492922.1"/>
    </source>
</evidence>
<dbReference type="SMART" id="SM00100">
    <property type="entry name" value="cNMP"/>
    <property type="match status" value="1"/>
</dbReference>
<evidence type="ECO:0000259" key="5">
    <source>
        <dbReference type="PROSITE" id="PS51063"/>
    </source>
</evidence>
<accession>A0ABV8ZYZ0</accession>
<keyword evidence="1" id="KW-0805">Transcription regulation</keyword>
<dbReference type="SMART" id="SM00419">
    <property type="entry name" value="HTH_CRP"/>
    <property type="match status" value="1"/>
</dbReference>
<dbReference type="InterPro" id="IPR018490">
    <property type="entry name" value="cNMP-bd_dom_sf"/>
</dbReference>
<dbReference type="InterPro" id="IPR050397">
    <property type="entry name" value="Env_Response_Regulators"/>
</dbReference>
<dbReference type="InterPro" id="IPR018488">
    <property type="entry name" value="cNMP-bd_CS"/>
</dbReference>
<evidence type="ECO:0000259" key="4">
    <source>
        <dbReference type="PROSITE" id="PS50042"/>
    </source>
</evidence>
<keyword evidence="7" id="KW-1185">Reference proteome</keyword>
<evidence type="ECO:0000256" key="3">
    <source>
        <dbReference type="ARBA" id="ARBA00023163"/>
    </source>
</evidence>
<feature type="domain" description="HTH crp-type" evidence="5">
    <location>
        <begin position="155"/>
        <end position="228"/>
    </location>
</feature>
<dbReference type="PROSITE" id="PS51063">
    <property type="entry name" value="HTH_CRP_2"/>
    <property type="match status" value="1"/>
</dbReference>
<feature type="domain" description="Cyclic nucleotide-binding" evidence="4">
    <location>
        <begin position="21"/>
        <end position="124"/>
    </location>
</feature>
<dbReference type="InterPro" id="IPR012318">
    <property type="entry name" value="HTH_CRP"/>
</dbReference>
<protein>
    <submittedName>
        <fullName evidence="6">Crp/Fnr family transcriptional regulator</fullName>
    </submittedName>
</protein>
<keyword evidence="2" id="KW-0238">DNA-binding</keyword>
<dbReference type="SUPFAM" id="SSF46785">
    <property type="entry name" value="Winged helix' DNA-binding domain"/>
    <property type="match status" value="1"/>
</dbReference>
<dbReference type="PANTHER" id="PTHR24567:SF74">
    <property type="entry name" value="HTH-TYPE TRANSCRIPTIONAL REGULATOR ARCR"/>
    <property type="match status" value="1"/>
</dbReference>
<dbReference type="CDD" id="cd00038">
    <property type="entry name" value="CAP_ED"/>
    <property type="match status" value="1"/>
</dbReference>
<dbReference type="SUPFAM" id="SSF51206">
    <property type="entry name" value="cAMP-binding domain-like"/>
    <property type="match status" value="1"/>
</dbReference>
<dbReference type="PROSITE" id="PS00889">
    <property type="entry name" value="CNMP_BINDING_2"/>
    <property type="match status" value="1"/>
</dbReference>
<evidence type="ECO:0000313" key="7">
    <source>
        <dbReference type="Proteomes" id="UP001595997"/>
    </source>
</evidence>
<dbReference type="InterPro" id="IPR036388">
    <property type="entry name" value="WH-like_DNA-bd_sf"/>
</dbReference>
<dbReference type="InterPro" id="IPR000595">
    <property type="entry name" value="cNMP-bd_dom"/>
</dbReference>
<sequence>MSERGSGWTTGPTGFEDEVPFLSRLEREDREAILGLGRHIRYAAREVMLREHEPSAHVLIVLSGWMKVTSSASNGYEALLALRGPGDIVGEGAVLSGRPRSATVTALGEVETVAVDSERFTALLTDRPAIAMQLLALATDRTRDSDRRRVQYAALSVQERLAALLLQLARTHGEDTPEGVRLTPGLTQQELAGSVGASREAVARLLKNLRDRGVVHTGRRGLVLVRPEVLRQMTWEG</sequence>
<proteinExistence type="predicted"/>
<name>A0ABV8ZYZ0_9ACTN</name>
<comment type="caution">
    <text evidence="6">The sequence shown here is derived from an EMBL/GenBank/DDBJ whole genome shotgun (WGS) entry which is preliminary data.</text>
</comment>
<dbReference type="Pfam" id="PF00027">
    <property type="entry name" value="cNMP_binding"/>
    <property type="match status" value="1"/>
</dbReference>
<dbReference type="EMBL" id="JBHSFH010000003">
    <property type="protein sequence ID" value="MFC4492922.1"/>
    <property type="molecule type" value="Genomic_DNA"/>
</dbReference>
<dbReference type="Proteomes" id="UP001595997">
    <property type="component" value="Unassembled WGS sequence"/>
</dbReference>